<dbReference type="PROSITE" id="PS51257">
    <property type="entry name" value="PROKAR_LIPOPROTEIN"/>
    <property type="match status" value="1"/>
</dbReference>
<dbReference type="Pfam" id="PF00561">
    <property type="entry name" value="Abhydrolase_1"/>
    <property type="match status" value="1"/>
</dbReference>
<dbReference type="RefSeq" id="WP_145377570.1">
    <property type="nucleotide sequence ID" value="NZ_CP036276.1"/>
</dbReference>
<sequence precursor="true">MKSLQSFGACDAGTPTLRTSRAKFFGCLAVVAGACLLAAPRGAQAQANDPKPIQPPRDVTFKTKDRIDLAGTYWESNIGREAPVIILLHREGGNRLEWTKGIASSLQLAGYAVISVDLRGHGQSKVNAGANNPNRQRNKVKLIPQDYKNMVGYDLEAVKAFILDEHQDSKLNMNKTGIVGAEMGAAVAVSYALLDWNKPPHPDGIGPNRTPRGQDVRALVLLSPEKVPGLPYARPLTILRNPEWNVHLLVAVGNQDRNGLREAEKLYELFNKVGQNENRSFLQIYPGKLRGSDLLTPKELNVETHITKFFEQSLKSLPANWRNRRSKLYSE</sequence>
<keyword evidence="1" id="KW-0732">Signal</keyword>
<keyword evidence="4" id="KW-1185">Reference proteome</keyword>
<dbReference type="EMBL" id="CP036276">
    <property type="protein sequence ID" value="QDU45163.1"/>
    <property type="molecule type" value="Genomic_DNA"/>
</dbReference>
<feature type="domain" description="AB hydrolase-1" evidence="2">
    <location>
        <begin position="83"/>
        <end position="228"/>
    </location>
</feature>
<accession>A0A517ZRU7</accession>
<dbReference type="AlphaFoldDB" id="A0A517ZRU7"/>
<protein>
    <submittedName>
        <fullName evidence="3">Alpha/beta hydrolase family protein</fullName>
    </submittedName>
</protein>
<reference evidence="3 4" key="1">
    <citation type="submission" date="2019-02" db="EMBL/GenBank/DDBJ databases">
        <title>Deep-cultivation of Planctomycetes and their phenomic and genomic characterization uncovers novel biology.</title>
        <authorList>
            <person name="Wiegand S."/>
            <person name="Jogler M."/>
            <person name="Boedeker C."/>
            <person name="Pinto D."/>
            <person name="Vollmers J."/>
            <person name="Rivas-Marin E."/>
            <person name="Kohn T."/>
            <person name="Peeters S.H."/>
            <person name="Heuer A."/>
            <person name="Rast P."/>
            <person name="Oberbeckmann S."/>
            <person name="Bunk B."/>
            <person name="Jeske O."/>
            <person name="Meyerdierks A."/>
            <person name="Storesund J.E."/>
            <person name="Kallscheuer N."/>
            <person name="Luecker S."/>
            <person name="Lage O.M."/>
            <person name="Pohl T."/>
            <person name="Merkel B.J."/>
            <person name="Hornburger P."/>
            <person name="Mueller R.-W."/>
            <person name="Bruemmer F."/>
            <person name="Labrenz M."/>
            <person name="Spormann A.M."/>
            <person name="Op den Camp H."/>
            <person name="Overmann J."/>
            <person name="Amann R."/>
            <person name="Jetten M.S.M."/>
            <person name="Mascher T."/>
            <person name="Medema M.H."/>
            <person name="Devos D.P."/>
            <person name="Kaster A.-K."/>
            <person name="Ovreas L."/>
            <person name="Rohde M."/>
            <person name="Galperin M.Y."/>
            <person name="Jogler C."/>
        </authorList>
    </citation>
    <scope>NUCLEOTIDE SEQUENCE [LARGE SCALE GENOMIC DNA]</scope>
    <source>
        <strain evidence="3 4">Mal52</strain>
    </source>
</reference>
<dbReference type="Gene3D" id="3.40.50.1820">
    <property type="entry name" value="alpha/beta hydrolase"/>
    <property type="match status" value="1"/>
</dbReference>
<evidence type="ECO:0000256" key="1">
    <source>
        <dbReference type="SAM" id="SignalP"/>
    </source>
</evidence>
<feature type="signal peptide" evidence="1">
    <location>
        <begin position="1"/>
        <end position="45"/>
    </location>
</feature>
<dbReference type="InterPro" id="IPR029058">
    <property type="entry name" value="AB_hydrolase_fold"/>
</dbReference>
<keyword evidence="3" id="KW-0378">Hydrolase</keyword>
<dbReference type="KEGG" id="sdyn:Mal52_36520"/>
<organism evidence="3 4">
    <name type="scientific">Symmachiella dynata</name>
    <dbReference type="NCBI Taxonomy" id="2527995"/>
    <lineage>
        <taxon>Bacteria</taxon>
        <taxon>Pseudomonadati</taxon>
        <taxon>Planctomycetota</taxon>
        <taxon>Planctomycetia</taxon>
        <taxon>Planctomycetales</taxon>
        <taxon>Planctomycetaceae</taxon>
        <taxon>Symmachiella</taxon>
    </lineage>
</organism>
<evidence type="ECO:0000313" key="4">
    <source>
        <dbReference type="Proteomes" id="UP000319383"/>
    </source>
</evidence>
<dbReference type="InterPro" id="IPR000073">
    <property type="entry name" value="AB_hydrolase_1"/>
</dbReference>
<feature type="chain" id="PRO_5021740028" evidence="1">
    <location>
        <begin position="46"/>
        <end position="331"/>
    </location>
</feature>
<name>A0A517ZRU7_9PLAN</name>
<proteinExistence type="predicted"/>
<gene>
    <name evidence="3" type="ORF">Mal52_36520</name>
</gene>
<evidence type="ECO:0000259" key="2">
    <source>
        <dbReference type="Pfam" id="PF00561"/>
    </source>
</evidence>
<evidence type="ECO:0000313" key="3">
    <source>
        <dbReference type="EMBL" id="QDU45163.1"/>
    </source>
</evidence>
<dbReference type="Proteomes" id="UP000319383">
    <property type="component" value="Chromosome"/>
</dbReference>
<dbReference type="GO" id="GO:0016787">
    <property type="term" value="F:hydrolase activity"/>
    <property type="evidence" value="ECO:0007669"/>
    <property type="project" value="UniProtKB-KW"/>
</dbReference>
<dbReference type="SUPFAM" id="SSF53474">
    <property type="entry name" value="alpha/beta-Hydrolases"/>
    <property type="match status" value="1"/>
</dbReference>